<name>A0A401U7U9_9BACT</name>
<dbReference type="Proteomes" id="UP000288227">
    <property type="component" value="Unassembled WGS sequence"/>
</dbReference>
<proteinExistence type="predicted"/>
<gene>
    <name evidence="2" type="ORF">SanaruYs_11810</name>
</gene>
<dbReference type="Gene3D" id="3.40.50.2000">
    <property type="entry name" value="Glycogen Phosphorylase B"/>
    <property type="match status" value="2"/>
</dbReference>
<dbReference type="InterPro" id="IPR001296">
    <property type="entry name" value="Glyco_trans_1"/>
</dbReference>
<dbReference type="CDD" id="cd03794">
    <property type="entry name" value="GT4_WbuB-like"/>
    <property type="match status" value="1"/>
</dbReference>
<organism evidence="2 3">
    <name type="scientific">Chryseotalea sanaruensis</name>
    <dbReference type="NCBI Taxonomy" id="2482724"/>
    <lineage>
        <taxon>Bacteria</taxon>
        <taxon>Pseudomonadati</taxon>
        <taxon>Bacteroidota</taxon>
        <taxon>Cytophagia</taxon>
        <taxon>Cytophagales</taxon>
        <taxon>Chryseotaleaceae</taxon>
        <taxon>Chryseotalea</taxon>
    </lineage>
</organism>
<evidence type="ECO:0000259" key="1">
    <source>
        <dbReference type="Pfam" id="PF00534"/>
    </source>
</evidence>
<dbReference type="AlphaFoldDB" id="A0A401U7U9"/>
<dbReference type="SUPFAM" id="SSF53756">
    <property type="entry name" value="UDP-Glycosyltransferase/glycogen phosphorylase"/>
    <property type="match status" value="1"/>
</dbReference>
<sequence>MSTPLTVGLVGIWLKWRRRVPFIFEVGDLWPEAPIQLGFIKNPILKFLLRRLEYFIYKQSHAVVALSVPMKKIIEQQMRGKTVYLLPNMADLDFFRPEHKKEALELKFGVQNRFVMSYIGSIGFANGLEFMLDCARITEQSNLPVTFLFCGDGAVLESLKSTTKNLAVNNVVFVPFSNREGVREVMNVTDAVFISYRNKPVLETGSPNKYFDGLAAGKLVITNFNGWIKEDIEAHNCGFVIDYKRPEDLVKHLWPYLNDKNILRRAQENAHELSKKYSRKKLGEEYVELMVK</sequence>
<reference evidence="2 3" key="1">
    <citation type="submission" date="2018-11" db="EMBL/GenBank/DDBJ databases">
        <title>Chryseotalea sanarue gen. nov., sp., nov., a member of the family Cytophagaceae, isolated from a brackish lake in Hamamatsu Japan.</title>
        <authorList>
            <person name="Maejima Y."/>
            <person name="Iino T."/>
            <person name="Muraguchi Y."/>
            <person name="Fukuda K."/>
            <person name="Ohkuma M."/>
            <person name="Moriuchi R."/>
            <person name="Dohra H."/>
            <person name="Kimbara K."/>
            <person name="Shintani M."/>
        </authorList>
    </citation>
    <scope>NUCLEOTIDE SEQUENCE [LARGE SCALE GENOMIC DNA]</scope>
    <source>
        <strain evidence="2 3">Ys</strain>
    </source>
</reference>
<dbReference type="PANTHER" id="PTHR45947:SF3">
    <property type="entry name" value="SULFOQUINOVOSYL TRANSFERASE SQD2"/>
    <property type="match status" value="1"/>
</dbReference>
<keyword evidence="3" id="KW-1185">Reference proteome</keyword>
<dbReference type="Pfam" id="PF00534">
    <property type="entry name" value="Glycos_transf_1"/>
    <property type="match status" value="1"/>
</dbReference>
<dbReference type="InterPro" id="IPR050194">
    <property type="entry name" value="Glycosyltransferase_grp1"/>
</dbReference>
<dbReference type="GO" id="GO:0016758">
    <property type="term" value="F:hexosyltransferase activity"/>
    <property type="evidence" value="ECO:0007669"/>
    <property type="project" value="TreeGrafter"/>
</dbReference>
<dbReference type="EMBL" id="BHXQ01000002">
    <property type="protein sequence ID" value="GCC50962.1"/>
    <property type="molecule type" value="Genomic_DNA"/>
</dbReference>
<feature type="domain" description="Glycosyl transferase family 1" evidence="1">
    <location>
        <begin position="111"/>
        <end position="271"/>
    </location>
</feature>
<evidence type="ECO:0000313" key="2">
    <source>
        <dbReference type="EMBL" id="GCC50962.1"/>
    </source>
</evidence>
<evidence type="ECO:0000313" key="3">
    <source>
        <dbReference type="Proteomes" id="UP000288227"/>
    </source>
</evidence>
<protein>
    <recommendedName>
        <fullName evidence="1">Glycosyl transferase family 1 domain-containing protein</fullName>
    </recommendedName>
</protein>
<dbReference type="PANTHER" id="PTHR45947">
    <property type="entry name" value="SULFOQUINOVOSYL TRANSFERASE SQD2"/>
    <property type="match status" value="1"/>
</dbReference>
<accession>A0A401U7U9</accession>
<comment type="caution">
    <text evidence="2">The sequence shown here is derived from an EMBL/GenBank/DDBJ whole genome shotgun (WGS) entry which is preliminary data.</text>
</comment>